<comment type="caution">
    <text evidence="1">The sequence shown here is derived from an EMBL/GenBank/DDBJ whole genome shotgun (WGS) entry which is preliminary data.</text>
</comment>
<dbReference type="Gene3D" id="2.60.120.10">
    <property type="entry name" value="Jelly Rolls"/>
    <property type="match status" value="1"/>
</dbReference>
<gene>
    <name evidence="1" type="ORF">NFI88_11945</name>
</gene>
<dbReference type="CDD" id="cd07009">
    <property type="entry name" value="cupin_BLL0285-like"/>
    <property type="match status" value="1"/>
</dbReference>
<protein>
    <submittedName>
        <fullName evidence="1">Cupin domain-containing protein</fullName>
    </submittedName>
</protein>
<keyword evidence="2" id="KW-1185">Reference proteome</keyword>
<dbReference type="Proteomes" id="UP001524547">
    <property type="component" value="Unassembled WGS sequence"/>
</dbReference>
<reference evidence="1 2" key="1">
    <citation type="submission" date="2022-06" db="EMBL/GenBank/DDBJ databases">
        <title>Rhizosaccharibacter gen. nov. sp. nov. KSS12, endophytic bacteria isolated from sugarcane.</title>
        <authorList>
            <person name="Pitiwittayakul N."/>
        </authorList>
    </citation>
    <scope>NUCLEOTIDE SEQUENCE [LARGE SCALE GENOMIC DNA]</scope>
    <source>
        <strain evidence="1 2">KSS12</strain>
    </source>
</reference>
<evidence type="ECO:0000313" key="1">
    <source>
        <dbReference type="EMBL" id="MCQ8241548.1"/>
    </source>
</evidence>
<accession>A0ABT1VYX6</accession>
<name>A0ABT1VYX6_9PROT</name>
<dbReference type="InterPro" id="IPR011051">
    <property type="entry name" value="RmlC_Cupin_sf"/>
</dbReference>
<dbReference type="InterPro" id="IPR014710">
    <property type="entry name" value="RmlC-like_jellyroll"/>
</dbReference>
<sequence length="150" mass="17029">MSDQPPGPKPTIPYWHLYTDGDGMSRFARCAMTELNWKSLSSSAQWQGHKTTAEVSVVFSVLPPGWFGDWHENPKPQWIIPLSGRWYVEAMDGKRLEFGPGEAHFGEDQNCTKQDGRTGHLSGVVGDEPCVQMIVQFEQPPTRNQPCRWR</sequence>
<dbReference type="SUPFAM" id="SSF51182">
    <property type="entry name" value="RmlC-like cupins"/>
    <property type="match status" value="1"/>
</dbReference>
<organism evidence="1 2">
    <name type="scientific">Rhizosaccharibacter radicis</name>
    <dbReference type="NCBI Taxonomy" id="2782605"/>
    <lineage>
        <taxon>Bacteria</taxon>
        <taxon>Pseudomonadati</taxon>
        <taxon>Pseudomonadota</taxon>
        <taxon>Alphaproteobacteria</taxon>
        <taxon>Acetobacterales</taxon>
        <taxon>Acetobacteraceae</taxon>
        <taxon>Rhizosaccharibacter</taxon>
    </lineage>
</organism>
<dbReference type="RefSeq" id="WP_422920296.1">
    <property type="nucleotide sequence ID" value="NZ_JAMZEJ010000007.1"/>
</dbReference>
<evidence type="ECO:0000313" key="2">
    <source>
        <dbReference type="Proteomes" id="UP001524547"/>
    </source>
</evidence>
<dbReference type="EMBL" id="JAMZEJ010000007">
    <property type="protein sequence ID" value="MCQ8241548.1"/>
    <property type="molecule type" value="Genomic_DNA"/>
</dbReference>
<proteinExistence type="predicted"/>